<dbReference type="InterPro" id="IPR002696">
    <property type="entry name" value="Membr_insert_effic_factor_YidD"/>
</dbReference>
<keyword evidence="1" id="KW-1003">Cell membrane</keyword>
<comment type="function">
    <text evidence="1">Could be involved in insertion of integral membrane proteins into the membrane.</text>
</comment>
<evidence type="ECO:0000313" key="3">
    <source>
        <dbReference type="Proteomes" id="UP000468901"/>
    </source>
</evidence>
<comment type="subcellular location">
    <subcellularLocation>
        <location evidence="1">Cell membrane</location>
        <topology evidence="1">Peripheral membrane protein</topology>
        <orientation evidence="1">Cytoplasmic side</orientation>
    </subcellularLocation>
</comment>
<organism evidence="2 3">
    <name type="scientific">Parvibaculum sedimenti</name>
    <dbReference type="NCBI Taxonomy" id="2608632"/>
    <lineage>
        <taxon>Bacteria</taxon>
        <taxon>Pseudomonadati</taxon>
        <taxon>Pseudomonadota</taxon>
        <taxon>Alphaproteobacteria</taxon>
        <taxon>Hyphomicrobiales</taxon>
        <taxon>Parvibaculaceae</taxon>
        <taxon>Parvibaculum</taxon>
    </lineage>
</organism>
<dbReference type="PANTHER" id="PTHR33383:SF1">
    <property type="entry name" value="MEMBRANE PROTEIN INSERTION EFFICIENCY FACTOR-RELATED"/>
    <property type="match status" value="1"/>
</dbReference>
<dbReference type="RefSeq" id="WP_152216886.1">
    <property type="nucleotide sequence ID" value="NZ_JBAQYD010000264.1"/>
</dbReference>
<gene>
    <name evidence="2" type="primary">yidD</name>
    <name evidence="2" type="ORF">F2P47_13420</name>
</gene>
<sequence>MRHDPLSLAMRGLIQLYRWFISPLLGPRCRHMPSCSEYAMEAIDLHGPWKGGWLAASRISRCHPWGSHGFDPVPRDLPHVPWYMPWRYGRWSRRIEARDMK</sequence>
<evidence type="ECO:0000256" key="1">
    <source>
        <dbReference type="HAMAP-Rule" id="MF_00386"/>
    </source>
</evidence>
<proteinExistence type="inferred from homology"/>
<evidence type="ECO:0000313" key="2">
    <source>
        <dbReference type="EMBL" id="KAB7739214.1"/>
    </source>
</evidence>
<dbReference type="GO" id="GO:0005886">
    <property type="term" value="C:plasma membrane"/>
    <property type="evidence" value="ECO:0007669"/>
    <property type="project" value="UniProtKB-SubCell"/>
</dbReference>
<dbReference type="PANTHER" id="PTHR33383">
    <property type="entry name" value="MEMBRANE PROTEIN INSERTION EFFICIENCY FACTOR-RELATED"/>
    <property type="match status" value="1"/>
</dbReference>
<dbReference type="AlphaFoldDB" id="A0A6N6VKW8"/>
<accession>A0A6N6VKW8</accession>
<comment type="similarity">
    <text evidence="1">Belongs to the UPF0161 family.</text>
</comment>
<dbReference type="Pfam" id="PF01809">
    <property type="entry name" value="YidD"/>
    <property type="match status" value="1"/>
</dbReference>
<keyword evidence="3" id="KW-1185">Reference proteome</keyword>
<reference evidence="2 3" key="1">
    <citation type="submission" date="2019-09" db="EMBL/GenBank/DDBJ databases">
        <title>Parvibaculum sedimenti sp. nov., isolated from sediment.</title>
        <authorList>
            <person name="Wang Y."/>
        </authorList>
    </citation>
    <scope>NUCLEOTIDE SEQUENCE [LARGE SCALE GENOMIC DNA]</scope>
    <source>
        <strain evidence="2 3">HXT-9</strain>
    </source>
</reference>
<comment type="caution">
    <text evidence="2">The sequence shown here is derived from an EMBL/GenBank/DDBJ whole genome shotgun (WGS) entry which is preliminary data.</text>
</comment>
<name>A0A6N6VKW8_9HYPH</name>
<dbReference type="Proteomes" id="UP000468901">
    <property type="component" value="Unassembled WGS sequence"/>
</dbReference>
<dbReference type="SMART" id="SM01234">
    <property type="entry name" value="Haemolytic"/>
    <property type="match status" value="1"/>
</dbReference>
<dbReference type="NCBIfam" id="TIGR00278">
    <property type="entry name" value="membrane protein insertion efficiency factor YidD"/>
    <property type="match status" value="1"/>
</dbReference>
<keyword evidence="1" id="KW-0472">Membrane</keyword>
<dbReference type="HAMAP" id="MF_00386">
    <property type="entry name" value="UPF0161_YidD"/>
    <property type="match status" value="1"/>
</dbReference>
<dbReference type="EMBL" id="WESC01000012">
    <property type="protein sequence ID" value="KAB7739214.1"/>
    <property type="molecule type" value="Genomic_DNA"/>
</dbReference>
<protein>
    <recommendedName>
        <fullName evidence="1">Putative membrane protein insertion efficiency factor</fullName>
    </recommendedName>
</protein>